<accession>A0A1G7HEI0</accession>
<dbReference type="EMBL" id="FNAI01000011">
    <property type="protein sequence ID" value="SDE98761.1"/>
    <property type="molecule type" value="Genomic_DNA"/>
</dbReference>
<organism evidence="2 3">
    <name type="scientific">Mucilaginibacter pineti</name>
    <dbReference type="NCBI Taxonomy" id="1391627"/>
    <lineage>
        <taxon>Bacteria</taxon>
        <taxon>Pseudomonadati</taxon>
        <taxon>Bacteroidota</taxon>
        <taxon>Sphingobacteriia</taxon>
        <taxon>Sphingobacteriales</taxon>
        <taxon>Sphingobacteriaceae</taxon>
        <taxon>Mucilaginibacter</taxon>
    </lineage>
</organism>
<protein>
    <recommendedName>
        <fullName evidence="4">Acetyltransferase</fullName>
    </recommendedName>
</protein>
<dbReference type="InterPro" id="IPR046580">
    <property type="entry name" value="DUF6640"/>
</dbReference>
<evidence type="ECO:0000256" key="1">
    <source>
        <dbReference type="SAM" id="Phobius"/>
    </source>
</evidence>
<feature type="transmembrane region" description="Helical" evidence="1">
    <location>
        <begin position="116"/>
        <end position="132"/>
    </location>
</feature>
<keyword evidence="1" id="KW-1133">Transmembrane helix</keyword>
<dbReference type="RefSeq" id="WP_091152594.1">
    <property type="nucleotide sequence ID" value="NZ_FNAI01000011.1"/>
</dbReference>
<evidence type="ECO:0000313" key="2">
    <source>
        <dbReference type="EMBL" id="SDE98761.1"/>
    </source>
</evidence>
<feature type="transmembrane region" description="Helical" evidence="1">
    <location>
        <begin position="48"/>
        <end position="66"/>
    </location>
</feature>
<dbReference type="Pfam" id="PF20345">
    <property type="entry name" value="DUF6640"/>
    <property type="match status" value="1"/>
</dbReference>
<dbReference type="STRING" id="1391627.SAMN05216464_111190"/>
<evidence type="ECO:0008006" key="4">
    <source>
        <dbReference type="Google" id="ProtNLM"/>
    </source>
</evidence>
<evidence type="ECO:0000313" key="3">
    <source>
        <dbReference type="Proteomes" id="UP000199072"/>
    </source>
</evidence>
<keyword evidence="1" id="KW-0472">Membrane</keyword>
<dbReference type="OrthoDB" id="122427at2"/>
<name>A0A1G7HEI0_9SPHI</name>
<keyword evidence="1" id="KW-0812">Transmembrane</keyword>
<dbReference type="Proteomes" id="UP000199072">
    <property type="component" value="Unassembled WGS sequence"/>
</dbReference>
<keyword evidence="3" id="KW-1185">Reference proteome</keyword>
<gene>
    <name evidence="2" type="ORF">SAMN05216464_111190</name>
</gene>
<reference evidence="2 3" key="1">
    <citation type="submission" date="2016-10" db="EMBL/GenBank/DDBJ databases">
        <authorList>
            <person name="de Groot N.N."/>
        </authorList>
    </citation>
    <scope>NUCLEOTIDE SEQUENCE [LARGE SCALE GENOMIC DNA]</scope>
    <source>
        <strain evidence="2 3">47C3B</strain>
    </source>
</reference>
<sequence>MKKQKISIGLVLITLVALWSTGGSYIFDWNHTHIYNPHWPPHAKFHNAQTMLLGSFLGCFALWMLWVAKLKEIDKLRFAVVLASFYWLTQVGASLFPGTALSDPEFSYPGEPPHQLIVDVVMLLLLAIAWPLEIRRIKKMESDDSKL</sequence>
<dbReference type="AlphaFoldDB" id="A0A1G7HEI0"/>
<proteinExistence type="predicted"/>
<feature type="transmembrane region" description="Helical" evidence="1">
    <location>
        <begin position="78"/>
        <end position="96"/>
    </location>
</feature>